<name>A0A6V7Q5V4_ANACO</name>
<dbReference type="EMBL" id="LR862133">
    <property type="protein sequence ID" value="CAD1838398.1"/>
    <property type="molecule type" value="Genomic_DNA"/>
</dbReference>
<dbReference type="Pfam" id="PF01554">
    <property type="entry name" value="MatE"/>
    <property type="match status" value="1"/>
</dbReference>
<protein>
    <submittedName>
        <fullName evidence="2">Uncharacterized protein</fullName>
    </submittedName>
</protein>
<dbReference type="AlphaFoldDB" id="A0A6V7Q5V4"/>
<dbReference type="GO" id="GO:0015297">
    <property type="term" value="F:antiporter activity"/>
    <property type="evidence" value="ECO:0007669"/>
    <property type="project" value="InterPro"/>
</dbReference>
<dbReference type="GO" id="GO:0016020">
    <property type="term" value="C:membrane"/>
    <property type="evidence" value="ECO:0007669"/>
    <property type="project" value="InterPro"/>
</dbReference>
<dbReference type="InterPro" id="IPR002528">
    <property type="entry name" value="MATE_fam"/>
</dbReference>
<accession>A0A6V7Q5V4</accession>
<organism evidence="2">
    <name type="scientific">Ananas comosus var. bracteatus</name>
    <name type="common">red pineapple</name>
    <dbReference type="NCBI Taxonomy" id="296719"/>
    <lineage>
        <taxon>Eukaryota</taxon>
        <taxon>Viridiplantae</taxon>
        <taxon>Streptophyta</taxon>
        <taxon>Embryophyta</taxon>
        <taxon>Tracheophyta</taxon>
        <taxon>Spermatophyta</taxon>
        <taxon>Magnoliopsida</taxon>
        <taxon>Liliopsida</taxon>
        <taxon>Poales</taxon>
        <taxon>Bromeliaceae</taxon>
        <taxon>Bromelioideae</taxon>
        <taxon>Ananas</taxon>
    </lineage>
</organism>
<evidence type="ECO:0000313" key="2">
    <source>
        <dbReference type="EMBL" id="CAD1838398.1"/>
    </source>
</evidence>
<evidence type="ECO:0000256" key="1">
    <source>
        <dbReference type="ARBA" id="ARBA00010199"/>
    </source>
</evidence>
<gene>
    <name evidence="2" type="ORF">CB5_LOCUS21609</name>
</gene>
<comment type="similarity">
    <text evidence="1">Belongs to the multi antimicrobial extrusion (MATE) (TC 2.A.66.1) family.</text>
</comment>
<sequence>MVGLIMILVRGSGYAYSNEEEVVKYVAVMLPILAVSHVFDGIQSVLSGVARGCGWQKIGAIVNLGSFYIVRNSLGLSNSICFSCWRKGALDRDQCGSVVQDLLYAAITLRTKLGERGEEGEG</sequence>
<proteinExistence type="inferred from homology"/>
<dbReference type="GO" id="GO:0042910">
    <property type="term" value="F:xenobiotic transmembrane transporter activity"/>
    <property type="evidence" value="ECO:0007669"/>
    <property type="project" value="InterPro"/>
</dbReference>
<dbReference type="PANTHER" id="PTHR11206">
    <property type="entry name" value="MULTIDRUG RESISTANCE PROTEIN"/>
    <property type="match status" value="1"/>
</dbReference>
<reference evidence="2" key="1">
    <citation type="submission" date="2020-07" db="EMBL/GenBank/DDBJ databases">
        <authorList>
            <person name="Lin J."/>
        </authorList>
    </citation>
    <scope>NUCLEOTIDE SEQUENCE</scope>
</reference>